<dbReference type="GO" id="GO:0019700">
    <property type="term" value="P:organic phosphonate catabolic process"/>
    <property type="evidence" value="ECO:0007669"/>
    <property type="project" value="InterPro"/>
</dbReference>
<dbReference type="Proteomes" id="UP000031737">
    <property type="component" value="Unassembled WGS sequence"/>
</dbReference>
<comment type="caution">
    <text evidence="10">The sequence shown here is derived from an EMBL/GenBank/DDBJ whole genome shotgun (WGS) entry which is preliminary data.</text>
</comment>
<dbReference type="PANTHER" id="PTHR42778">
    <property type="entry name" value="2-AMINOETHYLPHOSPHONATE--PYRUVATE TRANSAMINASE"/>
    <property type="match status" value="1"/>
</dbReference>
<evidence type="ECO:0000256" key="6">
    <source>
        <dbReference type="ARBA" id="ARBA00049460"/>
    </source>
</evidence>
<dbReference type="NCBIfam" id="NF010006">
    <property type="entry name" value="PRK13479.1"/>
    <property type="match status" value="1"/>
</dbReference>
<dbReference type="OrthoDB" id="7403325at2759"/>
<dbReference type="Pfam" id="PF00266">
    <property type="entry name" value="Aminotran_5"/>
    <property type="match status" value="1"/>
</dbReference>
<dbReference type="InterPro" id="IPR015422">
    <property type="entry name" value="PyrdxlP-dep_Trfase_small"/>
</dbReference>
<dbReference type="Gene3D" id="3.40.640.10">
    <property type="entry name" value="Type I PLP-dependent aspartate aminotransferase-like (Major domain)"/>
    <property type="match status" value="1"/>
</dbReference>
<comment type="cofactor">
    <cofactor evidence="1 8">
        <name>pyridoxal 5'-phosphate</name>
        <dbReference type="ChEBI" id="CHEBI:597326"/>
    </cofactor>
</comment>
<dbReference type="InterPro" id="IPR012703">
    <property type="entry name" value="NH2EtPonate_pyrv_transaminase"/>
</dbReference>
<keyword evidence="4 8" id="KW-0663">Pyridoxal phosphate</keyword>
<dbReference type="InterPro" id="IPR015421">
    <property type="entry name" value="PyrdxlP-dep_Trfase_major"/>
</dbReference>
<keyword evidence="2 10" id="KW-0032">Aminotransferase</keyword>
<dbReference type="HAMAP" id="MF_01376">
    <property type="entry name" value="PhnW_aminotrans_5"/>
    <property type="match status" value="1"/>
</dbReference>
<sequence>MKLSCAAKMSLENYSQRHHRKHGILFTAGPLSTSQTVREAQLDDYGSRDKDFLTAVAEVRRGVLKIAKAPETVWTCVPMQGSGTMGVEAAINTIIPSNQPGAFVVLCNGSYSYRMASIVKKHGAVELVTFDTEEGVDMDLAAFTRRLSGIASPITAVGIVHCETSTGMFNPIAEVSTIVRRHHPEATILIDAMSSFGAVDFAVPDVCDILVTSANKCIQGVPGFSLVVARRALLERCRGWSPSFTLDVSAQWEGLEKSGGQFNQTPPVQAIVAFRQALLEHEQEGGVTARAKRYMEMNRYIVDRMTREYGFELFLDPAKPSYGYVITAFRTPQVPNWSFGEFYDRLKDEGFVIYPGKASFADTFRIGTLGDIHMPDCVALMDAVGSVLTRMGVSLKGTAS</sequence>
<dbReference type="InterPro" id="IPR024169">
    <property type="entry name" value="SP_NH2Trfase/AEP_transaminase"/>
</dbReference>
<gene>
    <name evidence="10" type="ORF">TRSC58_04429</name>
</gene>
<evidence type="ECO:0000256" key="1">
    <source>
        <dbReference type="ARBA" id="ARBA00001933"/>
    </source>
</evidence>
<feature type="domain" description="Aminotransferase class V" evidence="9">
    <location>
        <begin position="48"/>
        <end position="325"/>
    </location>
</feature>
<dbReference type="InterPro" id="IPR000192">
    <property type="entry name" value="Aminotrans_V_dom"/>
</dbReference>
<dbReference type="Gene3D" id="3.90.1150.10">
    <property type="entry name" value="Aspartate Aminotransferase, domain 1"/>
    <property type="match status" value="1"/>
</dbReference>
<dbReference type="InterPro" id="IPR015424">
    <property type="entry name" value="PyrdxlP-dep_Trfase"/>
</dbReference>
<evidence type="ECO:0000313" key="11">
    <source>
        <dbReference type="Proteomes" id="UP000031737"/>
    </source>
</evidence>
<keyword evidence="5 10" id="KW-0670">Pyruvate</keyword>
<protein>
    <submittedName>
        <fullName evidence="10">2-aminoethylphosphonate:pyruvateaminotransferase-like protein</fullName>
    </submittedName>
</protein>
<reference evidence="10 11" key="1">
    <citation type="submission" date="2013-07" db="EMBL/GenBank/DDBJ databases">
        <authorList>
            <person name="Stoco P.H."/>
            <person name="Wagner G."/>
            <person name="Gerber A."/>
            <person name="Zaha A."/>
            <person name="Thompson C."/>
            <person name="Bartholomeu D.C."/>
            <person name="Luckemeyer D.D."/>
            <person name="Bahia D."/>
            <person name="Loreto E."/>
            <person name="Prestes E.B."/>
            <person name="Lima F.M."/>
            <person name="Rodrigues-Luiz G."/>
            <person name="Vallejo G.A."/>
            <person name="Filho J.F."/>
            <person name="Monteiro K.M."/>
            <person name="Tyler K.M."/>
            <person name="de Almeida L.G."/>
            <person name="Ortiz M.F."/>
            <person name="Siervo M.A."/>
            <person name="de Moraes M.H."/>
            <person name="Cunha O.L."/>
            <person name="Mendonca-Neto R."/>
            <person name="Silva R."/>
            <person name="Teixeira S.M."/>
            <person name="Murta S.M."/>
            <person name="Sincero T.C."/>
            <person name="Mendes T.A."/>
            <person name="Urmenyi T.P."/>
            <person name="Silva V.G."/>
            <person name="da Rocha W.D."/>
            <person name="Andersson B."/>
            <person name="Romanha A.J."/>
            <person name="Steindel M."/>
            <person name="de Vasconcelos A.T."/>
            <person name="Grisard E.C."/>
        </authorList>
    </citation>
    <scope>NUCLEOTIDE SEQUENCE [LARGE SCALE GENOMIC DNA]</scope>
    <source>
        <strain evidence="10 11">SC58</strain>
    </source>
</reference>
<keyword evidence="11" id="KW-1185">Reference proteome</keyword>
<evidence type="ECO:0000256" key="4">
    <source>
        <dbReference type="ARBA" id="ARBA00022898"/>
    </source>
</evidence>
<organism evidence="10 11">
    <name type="scientific">Trypanosoma rangeli SC58</name>
    <dbReference type="NCBI Taxonomy" id="429131"/>
    <lineage>
        <taxon>Eukaryota</taxon>
        <taxon>Discoba</taxon>
        <taxon>Euglenozoa</taxon>
        <taxon>Kinetoplastea</taxon>
        <taxon>Metakinetoplastina</taxon>
        <taxon>Trypanosomatida</taxon>
        <taxon>Trypanosomatidae</taxon>
        <taxon>Trypanosoma</taxon>
        <taxon>Herpetosoma</taxon>
    </lineage>
</organism>
<evidence type="ECO:0000259" key="9">
    <source>
        <dbReference type="Pfam" id="PF00266"/>
    </source>
</evidence>
<accession>A0A061IXK0</accession>
<dbReference type="SUPFAM" id="SSF53383">
    <property type="entry name" value="PLP-dependent transferases"/>
    <property type="match status" value="1"/>
</dbReference>
<evidence type="ECO:0000256" key="3">
    <source>
        <dbReference type="ARBA" id="ARBA00022679"/>
    </source>
</evidence>
<evidence type="ECO:0000256" key="7">
    <source>
        <dbReference type="PIRSR" id="PIRSR000524-1"/>
    </source>
</evidence>
<proteinExistence type="inferred from homology"/>
<evidence type="ECO:0000313" key="10">
    <source>
        <dbReference type="EMBL" id="ESL07878.1"/>
    </source>
</evidence>
<evidence type="ECO:0000256" key="2">
    <source>
        <dbReference type="ARBA" id="ARBA00022576"/>
    </source>
</evidence>
<feature type="modified residue" description="N6-(pyridoxal phosphate)lysine" evidence="8">
    <location>
        <position position="216"/>
    </location>
</feature>
<dbReference type="VEuPathDB" id="TriTrypDB:TRSC58_04429"/>
<dbReference type="PANTHER" id="PTHR42778:SF1">
    <property type="entry name" value="2-AMINOETHYLPHOSPHONATE--PYRUVATE TRANSAMINASE"/>
    <property type="match status" value="1"/>
</dbReference>
<evidence type="ECO:0000256" key="5">
    <source>
        <dbReference type="ARBA" id="ARBA00023317"/>
    </source>
</evidence>
<dbReference type="AlphaFoldDB" id="A0A061IXK0"/>
<name>A0A061IXK0_TRYRA</name>
<comment type="catalytic activity">
    <reaction evidence="6">
        <text>(2-aminoethyl)phosphonate + pyruvate = phosphonoacetaldehyde + L-alanine</text>
        <dbReference type="Rhea" id="RHEA:17021"/>
        <dbReference type="ChEBI" id="CHEBI:15361"/>
        <dbReference type="ChEBI" id="CHEBI:57418"/>
        <dbReference type="ChEBI" id="CHEBI:57972"/>
        <dbReference type="ChEBI" id="CHEBI:58383"/>
        <dbReference type="EC" id="2.6.1.37"/>
    </reaction>
</comment>
<keyword evidence="3 10" id="KW-0808">Transferase</keyword>
<evidence type="ECO:0000256" key="8">
    <source>
        <dbReference type="PIRSR" id="PIRSR000524-50"/>
    </source>
</evidence>
<dbReference type="PIRSF" id="PIRSF000524">
    <property type="entry name" value="SPT"/>
    <property type="match status" value="1"/>
</dbReference>
<dbReference type="EMBL" id="AUPL01004429">
    <property type="protein sequence ID" value="ESL07878.1"/>
    <property type="molecule type" value="Genomic_DNA"/>
</dbReference>
<feature type="binding site" evidence="7">
    <location>
        <position position="365"/>
    </location>
    <ligand>
        <name>substrate</name>
    </ligand>
</feature>
<dbReference type="GO" id="GO:0047304">
    <property type="term" value="F:2-aminoethylphosphonate-pyruvate transaminase activity"/>
    <property type="evidence" value="ECO:0007669"/>
    <property type="project" value="UniProtKB-EC"/>
</dbReference>